<evidence type="ECO:0000256" key="1">
    <source>
        <dbReference type="SAM" id="MobiDB-lite"/>
    </source>
</evidence>
<dbReference type="Pfam" id="PF24840">
    <property type="entry name" value="NTF2_SigF"/>
    <property type="match status" value="1"/>
</dbReference>
<dbReference type="EMBL" id="JAULSV010000005">
    <property type="protein sequence ID" value="KAK0643600.1"/>
    <property type="molecule type" value="Genomic_DNA"/>
</dbReference>
<dbReference type="AlphaFoldDB" id="A0AA39Y1D0"/>
<reference evidence="4" key="1">
    <citation type="submission" date="2023-06" db="EMBL/GenBank/DDBJ databases">
        <title>Genome-scale phylogeny and comparative genomics of the fungal order Sordariales.</title>
        <authorList>
            <consortium name="Lawrence Berkeley National Laboratory"/>
            <person name="Hensen N."/>
            <person name="Bonometti L."/>
            <person name="Westerberg I."/>
            <person name="Brannstrom I.O."/>
            <person name="Guillou S."/>
            <person name="Cros-Aarteil S."/>
            <person name="Calhoun S."/>
            <person name="Haridas S."/>
            <person name="Kuo A."/>
            <person name="Mondo S."/>
            <person name="Pangilinan J."/>
            <person name="Riley R."/>
            <person name="Labutti K."/>
            <person name="Andreopoulos B."/>
            <person name="Lipzen A."/>
            <person name="Chen C."/>
            <person name="Yanf M."/>
            <person name="Daum C."/>
            <person name="Ng V."/>
            <person name="Clum A."/>
            <person name="Steindorff A."/>
            <person name="Ohm R."/>
            <person name="Martin F."/>
            <person name="Silar P."/>
            <person name="Natvig D."/>
            <person name="Lalanne C."/>
            <person name="Gautier V."/>
            <person name="Ament-Velasquez S.L."/>
            <person name="Kruys A."/>
            <person name="Hutchinson M.I."/>
            <person name="Powell A.J."/>
            <person name="Barry K."/>
            <person name="Miller A.N."/>
            <person name="Grigoriev I.V."/>
            <person name="Debuchy R."/>
            <person name="Gladieux P."/>
            <person name="Thoren M.H."/>
            <person name="Johannesson H."/>
        </authorList>
    </citation>
    <scope>NUCLEOTIDE SEQUENCE</scope>
    <source>
        <strain evidence="4">SMH2532-1</strain>
    </source>
</reference>
<accession>A0AA39Y1D0</accession>
<organism evidence="4 5">
    <name type="scientific">Cercophora newfieldiana</name>
    <dbReference type="NCBI Taxonomy" id="92897"/>
    <lineage>
        <taxon>Eukaryota</taxon>
        <taxon>Fungi</taxon>
        <taxon>Dikarya</taxon>
        <taxon>Ascomycota</taxon>
        <taxon>Pezizomycotina</taxon>
        <taxon>Sordariomycetes</taxon>
        <taxon>Sordariomycetidae</taxon>
        <taxon>Sordariales</taxon>
        <taxon>Lasiosphaeriaceae</taxon>
        <taxon>Cercophora</taxon>
    </lineage>
</organism>
<dbReference type="Proteomes" id="UP001174936">
    <property type="component" value="Unassembled WGS sequence"/>
</dbReference>
<gene>
    <name evidence="4" type="ORF">B0T16DRAFT_186115</name>
</gene>
<proteinExistence type="predicted"/>
<protein>
    <recommendedName>
        <fullName evidence="3">SigF-like NTF2-like domain-containing protein</fullName>
    </recommendedName>
</protein>
<feature type="compositionally biased region" description="Low complexity" evidence="1">
    <location>
        <begin position="136"/>
        <end position="151"/>
    </location>
</feature>
<evidence type="ECO:0000313" key="5">
    <source>
        <dbReference type="Proteomes" id="UP001174936"/>
    </source>
</evidence>
<dbReference type="PANTHER" id="PTHR35393">
    <property type="entry name" value="CHROMOSOME 1, WHOLE GENOME SHOTGUN SEQUENCE"/>
    <property type="match status" value="1"/>
</dbReference>
<feature type="transmembrane region" description="Helical" evidence="2">
    <location>
        <begin position="225"/>
        <end position="246"/>
    </location>
</feature>
<dbReference type="PANTHER" id="PTHR35393:SF1">
    <property type="entry name" value="SNOAL-LIKE DOMAIN-CONTAINING PROTEIN"/>
    <property type="match status" value="1"/>
</dbReference>
<keyword evidence="2" id="KW-0812">Transmembrane</keyword>
<comment type="caution">
    <text evidence="4">The sequence shown here is derived from an EMBL/GenBank/DDBJ whole genome shotgun (WGS) entry which is preliminary data.</text>
</comment>
<keyword evidence="5" id="KW-1185">Reference proteome</keyword>
<dbReference type="InterPro" id="IPR057514">
    <property type="entry name" value="NTF2_SigF"/>
</dbReference>
<evidence type="ECO:0000259" key="3">
    <source>
        <dbReference type="Pfam" id="PF24840"/>
    </source>
</evidence>
<feature type="domain" description="SigF-like NTF2-like" evidence="3">
    <location>
        <begin position="1"/>
        <end position="123"/>
    </location>
</feature>
<feature type="region of interest" description="Disordered" evidence="1">
    <location>
        <begin position="128"/>
        <end position="158"/>
    </location>
</feature>
<evidence type="ECO:0000313" key="4">
    <source>
        <dbReference type="EMBL" id="KAK0643600.1"/>
    </source>
</evidence>
<evidence type="ECO:0000256" key="2">
    <source>
        <dbReference type="SAM" id="Phobius"/>
    </source>
</evidence>
<name>A0AA39Y1D0_9PEZI</name>
<keyword evidence="2" id="KW-1133">Transmembrane helix</keyword>
<keyword evidence="2" id="KW-0472">Membrane</keyword>
<sequence length="295" mass="32444">MEHPVRDIRGVIRSLTQGTPEEQQDAINRYYLPSASFVHPFCRVPSFENKRLPLLGSIDSRMLVLAIYKWYKILSPKIDIHIESTVFDQRANLLYVTLHQTFSIWFLPFHKSPVRLVTVLHLAPDSTTPAKNNGTLESPSLPDLPPLGESPTEPSFADVASPETNTAVISSKASKAHVASSPSPFTTGTRRYRIKKQEDLYQVNEFLKFILMGPGAVVYGWFQLVSAIACVVGVLVLGPVLGMLGFGRRVPAAVAPVPVQIRVPELGAPLMSMMVDGNGEGEGVNGNGNERESRR</sequence>